<organism evidence="3 4">
    <name type="scientific">Microtetraspora glauca</name>
    <dbReference type="NCBI Taxonomy" id="1996"/>
    <lineage>
        <taxon>Bacteria</taxon>
        <taxon>Bacillati</taxon>
        <taxon>Actinomycetota</taxon>
        <taxon>Actinomycetes</taxon>
        <taxon>Streptosporangiales</taxon>
        <taxon>Streptosporangiaceae</taxon>
        <taxon>Microtetraspora</taxon>
    </lineage>
</organism>
<evidence type="ECO:0000313" key="3">
    <source>
        <dbReference type="EMBL" id="MEV0968870.1"/>
    </source>
</evidence>
<evidence type="ECO:0000256" key="2">
    <source>
        <dbReference type="SAM" id="MobiDB-lite"/>
    </source>
</evidence>
<protein>
    <submittedName>
        <fullName evidence="3">ROK family protein</fullName>
    </submittedName>
</protein>
<dbReference type="RefSeq" id="WP_358131712.1">
    <property type="nucleotide sequence ID" value="NZ_JBFALK010000004.1"/>
</dbReference>
<evidence type="ECO:0000313" key="4">
    <source>
        <dbReference type="Proteomes" id="UP001551675"/>
    </source>
</evidence>
<dbReference type="SUPFAM" id="SSF53067">
    <property type="entry name" value="Actin-like ATPase domain"/>
    <property type="match status" value="1"/>
</dbReference>
<dbReference type="InterPro" id="IPR000600">
    <property type="entry name" value="ROK"/>
</dbReference>
<name>A0ABV3GB72_MICGL</name>
<dbReference type="InterPro" id="IPR043129">
    <property type="entry name" value="ATPase_NBD"/>
</dbReference>
<comment type="caution">
    <text evidence="3">The sequence shown here is derived from an EMBL/GenBank/DDBJ whole genome shotgun (WGS) entry which is preliminary data.</text>
</comment>
<dbReference type="EMBL" id="JBFALK010000004">
    <property type="protein sequence ID" value="MEV0968870.1"/>
    <property type="molecule type" value="Genomic_DNA"/>
</dbReference>
<dbReference type="Proteomes" id="UP001551675">
    <property type="component" value="Unassembled WGS sequence"/>
</dbReference>
<reference evidence="3 4" key="1">
    <citation type="submission" date="2024-06" db="EMBL/GenBank/DDBJ databases">
        <title>The Natural Products Discovery Center: Release of the First 8490 Sequenced Strains for Exploring Actinobacteria Biosynthetic Diversity.</title>
        <authorList>
            <person name="Kalkreuter E."/>
            <person name="Kautsar S.A."/>
            <person name="Yang D."/>
            <person name="Bader C.D."/>
            <person name="Teijaro C.N."/>
            <person name="Fluegel L."/>
            <person name="Davis C.M."/>
            <person name="Simpson J.R."/>
            <person name="Lauterbach L."/>
            <person name="Steele A.D."/>
            <person name="Gui C."/>
            <person name="Meng S."/>
            <person name="Li G."/>
            <person name="Viehrig K."/>
            <person name="Ye F."/>
            <person name="Su P."/>
            <person name="Kiefer A.F."/>
            <person name="Nichols A."/>
            <person name="Cepeda A.J."/>
            <person name="Yan W."/>
            <person name="Fan B."/>
            <person name="Jiang Y."/>
            <person name="Adhikari A."/>
            <person name="Zheng C.-J."/>
            <person name="Schuster L."/>
            <person name="Cowan T.M."/>
            <person name="Smanski M.J."/>
            <person name="Chevrette M.G."/>
            <person name="De Carvalho L.P.S."/>
            <person name="Shen B."/>
        </authorList>
    </citation>
    <scope>NUCLEOTIDE SEQUENCE [LARGE SCALE GENOMIC DNA]</scope>
    <source>
        <strain evidence="3 4">NPDC050100</strain>
    </source>
</reference>
<accession>A0ABV3GB72</accession>
<dbReference type="PANTHER" id="PTHR18964">
    <property type="entry name" value="ROK (REPRESSOR, ORF, KINASE) FAMILY"/>
    <property type="match status" value="1"/>
</dbReference>
<feature type="region of interest" description="Disordered" evidence="2">
    <location>
        <begin position="149"/>
        <end position="197"/>
    </location>
</feature>
<dbReference type="Pfam" id="PF00480">
    <property type="entry name" value="ROK"/>
    <property type="match status" value="1"/>
</dbReference>
<proteinExistence type="inferred from homology"/>
<dbReference type="Gene3D" id="3.30.420.40">
    <property type="match status" value="2"/>
</dbReference>
<keyword evidence="4" id="KW-1185">Reference proteome</keyword>
<dbReference type="PANTHER" id="PTHR18964:SF149">
    <property type="entry name" value="BIFUNCTIONAL UDP-N-ACETYLGLUCOSAMINE 2-EPIMERASE_N-ACETYLMANNOSAMINE KINASE"/>
    <property type="match status" value="1"/>
</dbReference>
<comment type="similarity">
    <text evidence="1">Belongs to the ROK (NagC/XylR) family.</text>
</comment>
<sequence>MIFIGIDVGGTSVRVLTETSGRRGEIVSVPVAGSYDAFLDQIATLCAAAGRPEAVGVGLPGTSDGDRPLFVPALPWIEGRPLREDLERRLGTTVRLGLDGHLTLLAEAAEGAARGARSAVLLAVGTGIGGALLVDGRIWKGAHGSAGSWGWLPAPPPEPGPTPEPHPTPAPEPQPGPAPERGPALDPAHGPFEQVASGSALPGGPALVAAARGGDKRAAAELDRYAVRLARGVAALASVIDPDVILIGGGLADAMDVLGPLLDRHVARFASPDGGRVPVRAAELGSRAGVVGALLTARLETE</sequence>
<feature type="compositionally biased region" description="Pro residues" evidence="2">
    <location>
        <begin position="153"/>
        <end position="180"/>
    </location>
</feature>
<evidence type="ECO:0000256" key="1">
    <source>
        <dbReference type="ARBA" id="ARBA00006479"/>
    </source>
</evidence>
<gene>
    <name evidence="3" type="ORF">AB0I59_09560</name>
</gene>